<dbReference type="AlphaFoldDB" id="A0A9J5WKZ1"/>
<organism evidence="1 2">
    <name type="scientific">Solanum commersonii</name>
    <name type="common">Commerson's wild potato</name>
    <name type="synonym">Commerson's nightshade</name>
    <dbReference type="NCBI Taxonomy" id="4109"/>
    <lineage>
        <taxon>Eukaryota</taxon>
        <taxon>Viridiplantae</taxon>
        <taxon>Streptophyta</taxon>
        <taxon>Embryophyta</taxon>
        <taxon>Tracheophyta</taxon>
        <taxon>Spermatophyta</taxon>
        <taxon>Magnoliopsida</taxon>
        <taxon>eudicotyledons</taxon>
        <taxon>Gunneridae</taxon>
        <taxon>Pentapetalae</taxon>
        <taxon>asterids</taxon>
        <taxon>lamiids</taxon>
        <taxon>Solanales</taxon>
        <taxon>Solanaceae</taxon>
        <taxon>Solanoideae</taxon>
        <taxon>Solaneae</taxon>
        <taxon>Solanum</taxon>
    </lineage>
</organism>
<keyword evidence="2" id="KW-1185">Reference proteome</keyword>
<accession>A0A9J5WKZ1</accession>
<comment type="caution">
    <text evidence="1">The sequence shown here is derived from an EMBL/GenBank/DDBJ whole genome shotgun (WGS) entry which is preliminary data.</text>
</comment>
<sequence>MEILTKRIRRGLGVGNTTIHTKPTDEMVWAYGEEDNWTTQVVTTPYGRSIRRSIKNYSQSSNQGQFNGLTEEEHSLIWQCDSKGNSQLILLTEILIPPTIRWVVGHGRWFGK</sequence>
<dbReference type="Proteomes" id="UP000824120">
    <property type="component" value="Chromosome 11"/>
</dbReference>
<gene>
    <name evidence="1" type="ORF">H5410_055830</name>
</gene>
<name>A0A9J5WKZ1_SOLCO</name>
<proteinExistence type="predicted"/>
<evidence type="ECO:0000313" key="2">
    <source>
        <dbReference type="Proteomes" id="UP000824120"/>
    </source>
</evidence>
<reference evidence="1 2" key="1">
    <citation type="submission" date="2020-09" db="EMBL/GenBank/DDBJ databases">
        <title>De no assembly of potato wild relative species, Solanum commersonii.</title>
        <authorList>
            <person name="Cho K."/>
        </authorList>
    </citation>
    <scope>NUCLEOTIDE SEQUENCE [LARGE SCALE GENOMIC DNA]</scope>
    <source>
        <strain evidence="1">LZ3.2</strain>
        <tissue evidence="1">Leaf</tissue>
    </source>
</reference>
<dbReference type="EMBL" id="JACXVP010000011">
    <property type="protein sequence ID" value="KAG5575696.1"/>
    <property type="molecule type" value="Genomic_DNA"/>
</dbReference>
<protein>
    <submittedName>
        <fullName evidence="1">Uncharacterized protein</fullName>
    </submittedName>
</protein>
<evidence type="ECO:0000313" key="1">
    <source>
        <dbReference type="EMBL" id="KAG5575696.1"/>
    </source>
</evidence>